<organism evidence="5 6">
    <name type="scientific">Yanghanlia caeni</name>
    <dbReference type="NCBI Taxonomy" id="3064283"/>
    <lineage>
        <taxon>Bacteria</taxon>
        <taxon>Pseudomonadati</taxon>
        <taxon>Pseudomonadota</taxon>
        <taxon>Betaproteobacteria</taxon>
        <taxon>Burkholderiales</taxon>
        <taxon>Alcaligenaceae</taxon>
        <taxon>Yanghanlia</taxon>
    </lineage>
</organism>
<dbReference type="InterPro" id="IPR051925">
    <property type="entry name" value="RNA-binding_domain"/>
</dbReference>
<evidence type="ECO:0000313" key="6">
    <source>
        <dbReference type="Proteomes" id="UP001232156"/>
    </source>
</evidence>
<dbReference type="SMART" id="SM01103">
    <property type="entry name" value="CRS1_YhbY"/>
    <property type="match status" value="1"/>
</dbReference>
<dbReference type="SUPFAM" id="SSF75471">
    <property type="entry name" value="YhbY-like"/>
    <property type="match status" value="1"/>
</dbReference>
<feature type="domain" description="CRM" evidence="4">
    <location>
        <begin position="4"/>
        <end position="100"/>
    </location>
</feature>
<evidence type="ECO:0000256" key="1">
    <source>
        <dbReference type="ARBA" id="ARBA00022884"/>
    </source>
</evidence>
<dbReference type="PANTHER" id="PTHR40065:SF3">
    <property type="entry name" value="RNA-BINDING PROTEIN YHBY"/>
    <property type="match status" value="1"/>
</dbReference>
<accession>A0ABU1D4B0</accession>
<dbReference type="InterPro" id="IPR017924">
    <property type="entry name" value="RNA-binding_YhbY"/>
</dbReference>
<comment type="caution">
    <text evidence="5">The sequence shown here is derived from an EMBL/GenBank/DDBJ whole genome shotgun (WGS) entry which is preliminary data.</text>
</comment>
<dbReference type="InterPro" id="IPR035920">
    <property type="entry name" value="YhbY-like_sf"/>
</dbReference>
<evidence type="ECO:0000313" key="5">
    <source>
        <dbReference type="EMBL" id="MDR4125260.1"/>
    </source>
</evidence>
<keyword evidence="1 2" id="KW-0694">RNA-binding</keyword>
<name>A0ABU1D4B0_9BURK</name>
<dbReference type="EMBL" id="JAUZQE010000007">
    <property type="protein sequence ID" value="MDR4125260.1"/>
    <property type="molecule type" value="Genomic_DNA"/>
</dbReference>
<dbReference type="Gene3D" id="3.30.110.60">
    <property type="entry name" value="YhbY-like"/>
    <property type="match status" value="1"/>
</dbReference>
<dbReference type="PROSITE" id="PS51295">
    <property type="entry name" value="CRM"/>
    <property type="match status" value="1"/>
</dbReference>
<feature type="compositionally biased region" description="Low complexity" evidence="3">
    <location>
        <begin position="161"/>
        <end position="174"/>
    </location>
</feature>
<evidence type="ECO:0000256" key="3">
    <source>
        <dbReference type="SAM" id="MobiDB-lite"/>
    </source>
</evidence>
<gene>
    <name evidence="5" type="primary">yhbY</name>
    <name evidence="5" type="ORF">Q8947_04580</name>
</gene>
<proteinExistence type="predicted"/>
<reference evidence="5 6" key="1">
    <citation type="submission" date="2023-08" db="EMBL/GenBank/DDBJ databases">
        <title>Alcaligenaceae gen. nov., a novel taxon isolated from the sludge of Yixing Pesticide Factory.</title>
        <authorList>
            <person name="Ruan L."/>
        </authorList>
    </citation>
    <scope>NUCLEOTIDE SEQUENCE [LARGE SCALE GENOMIC DNA]</scope>
    <source>
        <strain evidence="5 6">LG-2</strain>
    </source>
</reference>
<evidence type="ECO:0000256" key="2">
    <source>
        <dbReference type="PROSITE-ProRule" id="PRU00626"/>
    </source>
</evidence>
<dbReference type="Proteomes" id="UP001232156">
    <property type="component" value="Unassembled WGS sequence"/>
</dbReference>
<dbReference type="NCBIfam" id="TIGR00253">
    <property type="entry name" value="RNA_bind_YhbY"/>
    <property type="match status" value="1"/>
</dbReference>
<feature type="region of interest" description="Disordered" evidence="3">
    <location>
        <begin position="91"/>
        <end position="195"/>
    </location>
</feature>
<protein>
    <submittedName>
        <fullName evidence="5">Ribosome assembly RNA-binding protein YhbY</fullName>
    </submittedName>
</protein>
<dbReference type="RefSeq" id="WP_347286566.1">
    <property type="nucleotide sequence ID" value="NZ_JAUZQE010000007.1"/>
</dbReference>
<dbReference type="InterPro" id="IPR001890">
    <property type="entry name" value="RNA-binding_CRM"/>
</dbReference>
<sequence>MPKLDITSQERSALRAAAHPLRPVVLIGDRGLTESVLKEIDLNLKAHQLIKVRVAGDDRSARTSILETICDTLSCANVHHLGKTLIIYRPNPDSKSIIAPEPKEAPTRAVRKPSEPYTPKKLAATGQTLTRRGAKARKAQGRSQGAETGLEQRPPRERMAARSSTTRPPAAAPRIPRRRPGSALSLRAGVRRRRD</sequence>
<dbReference type="PANTHER" id="PTHR40065">
    <property type="entry name" value="RNA-BINDING PROTEIN YHBY"/>
    <property type="match status" value="1"/>
</dbReference>
<evidence type="ECO:0000259" key="4">
    <source>
        <dbReference type="PROSITE" id="PS51295"/>
    </source>
</evidence>
<dbReference type="Pfam" id="PF01985">
    <property type="entry name" value="CRS1_YhbY"/>
    <property type="match status" value="1"/>
</dbReference>
<keyword evidence="6" id="KW-1185">Reference proteome</keyword>